<name>A0A0D2G822_9EURO</name>
<dbReference type="RefSeq" id="XP_013280646.1">
    <property type="nucleotide sequence ID" value="XM_013425192.1"/>
</dbReference>
<dbReference type="HOGENOM" id="CLU_1981644_0_0_1"/>
<evidence type="ECO:0000313" key="1">
    <source>
        <dbReference type="EMBL" id="KIW76838.1"/>
    </source>
</evidence>
<gene>
    <name evidence="1" type="ORF">Z517_09282</name>
</gene>
<dbReference type="EMBL" id="KN846974">
    <property type="protein sequence ID" value="KIW76838.1"/>
    <property type="molecule type" value="Genomic_DNA"/>
</dbReference>
<accession>A0A0D2G822</accession>
<organism evidence="1 2">
    <name type="scientific">Fonsecaea pedrosoi CBS 271.37</name>
    <dbReference type="NCBI Taxonomy" id="1442368"/>
    <lineage>
        <taxon>Eukaryota</taxon>
        <taxon>Fungi</taxon>
        <taxon>Dikarya</taxon>
        <taxon>Ascomycota</taxon>
        <taxon>Pezizomycotina</taxon>
        <taxon>Eurotiomycetes</taxon>
        <taxon>Chaetothyriomycetidae</taxon>
        <taxon>Chaetothyriales</taxon>
        <taxon>Herpotrichiellaceae</taxon>
        <taxon>Fonsecaea</taxon>
    </lineage>
</organism>
<dbReference type="GeneID" id="25308772"/>
<dbReference type="AlphaFoldDB" id="A0A0D2G822"/>
<sequence length="126" mass="14071">MAYILGTLLACQKGMCRRSDGTYPYDSKHAAYDGFIDILLTASSEFTLTLLGPNLITDPYSLWPSPRLVATNGYKETRFEKNERSNDGLGCGRGVATKQEKIISVQKRPKKYIIREQDVEANEGTC</sequence>
<protein>
    <submittedName>
        <fullName evidence="1">Uncharacterized protein</fullName>
    </submittedName>
</protein>
<evidence type="ECO:0000313" key="2">
    <source>
        <dbReference type="Proteomes" id="UP000053029"/>
    </source>
</evidence>
<reference evidence="1 2" key="1">
    <citation type="submission" date="2015-01" db="EMBL/GenBank/DDBJ databases">
        <title>The Genome Sequence of Fonsecaea pedrosoi CBS 271.37.</title>
        <authorList>
            <consortium name="The Broad Institute Genomics Platform"/>
            <person name="Cuomo C."/>
            <person name="de Hoog S."/>
            <person name="Gorbushina A."/>
            <person name="Stielow B."/>
            <person name="Teixiera M."/>
            <person name="Abouelleil A."/>
            <person name="Chapman S.B."/>
            <person name="Priest M."/>
            <person name="Young S.K."/>
            <person name="Wortman J."/>
            <person name="Nusbaum C."/>
            <person name="Birren B."/>
        </authorList>
    </citation>
    <scope>NUCLEOTIDE SEQUENCE [LARGE SCALE GENOMIC DNA]</scope>
    <source>
        <strain evidence="1 2">CBS 271.37</strain>
    </source>
</reference>
<dbReference type="Proteomes" id="UP000053029">
    <property type="component" value="Unassembled WGS sequence"/>
</dbReference>
<dbReference type="VEuPathDB" id="FungiDB:Z517_09282"/>
<keyword evidence="2" id="KW-1185">Reference proteome</keyword>
<proteinExistence type="predicted"/>